<feature type="transmembrane region" description="Helical" evidence="1">
    <location>
        <begin position="121"/>
        <end position="144"/>
    </location>
</feature>
<gene>
    <name evidence="2" type="ORF">J2W25_003775</name>
</gene>
<dbReference type="RefSeq" id="WP_307637470.1">
    <property type="nucleotide sequence ID" value="NZ_JAUSRR010000006.1"/>
</dbReference>
<keyword evidence="1" id="KW-0472">Membrane</keyword>
<proteinExistence type="predicted"/>
<accession>A0AAW8DZD1</accession>
<dbReference type="AlphaFoldDB" id="A0AAW8DZD1"/>
<comment type="caution">
    <text evidence="2">The sequence shown here is derived from an EMBL/GenBank/DDBJ whole genome shotgun (WGS) entry which is preliminary data.</text>
</comment>
<dbReference type="Proteomes" id="UP001244295">
    <property type="component" value="Unassembled WGS sequence"/>
</dbReference>
<evidence type="ECO:0000256" key="1">
    <source>
        <dbReference type="SAM" id="Phobius"/>
    </source>
</evidence>
<organism evidence="2 3">
    <name type="scientific">Variovorax boronicumulans</name>
    <dbReference type="NCBI Taxonomy" id="436515"/>
    <lineage>
        <taxon>Bacteria</taxon>
        <taxon>Pseudomonadati</taxon>
        <taxon>Pseudomonadota</taxon>
        <taxon>Betaproteobacteria</taxon>
        <taxon>Burkholderiales</taxon>
        <taxon>Comamonadaceae</taxon>
        <taxon>Variovorax</taxon>
    </lineage>
</organism>
<reference evidence="2" key="1">
    <citation type="submission" date="2023-07" db="EMBL/GenBank/DDBJ databases">
        <title>Sorghum-associated microbial communities from plants grown in Nebraska, USA.</title>
        <authorList>
            <person name="Schachtman D."/>
        </authorList>
    </citation>
    <scope>NUCLEOTIDE SEQUENCE</scope>
    <source>
        <strain evidence="2">DS2795</strain>
    </source>
</reference>
<keyword evidence="1" id="KW-1133">Transmembrane helix</keyword>
<sequence>MVTGLHVTQQRSFTNPADYEAFSLIRVHNLRLAPLGGRNAWVVLKTNAGKRCCRMIRGIGRDPGFPEDGIEIDYETRLALQIPKSSINMQGFHCCAMEIRRATALEVLRAHWDHPDPAYRIPLQISLVSFVLGVIGLGLGVLSLK</sequence>
<dbReference type="EMBL" id="JAUSRR010000006">
    <property type="protein sequence ID" value="MDP9924739.1"/>
    <property type="molecule type" value="Genomic_DNA"/>
</dbReference>
<evidence type="ECO:0000313" key="2">
    <source>
        <dbReference type="EMBL" id="MDP9924739.1"/>
    </source>
</evidence>
<evidence type="ECO:0000313" key="3">
    <source>
        <dbReference type="Proteomes" id="UP001244295"/>
    </source>
</evidence>
<keyword evidence="1" id="KW-0812">Transmembrane</keyword>
<protein>
    <submittedName>
        <fullName evidence="2">Uncharacterized protein</fullName>
    </submittedName>
</protein>
<name>A0AAW8DZD1_9BURK</name>